<evidence type="ECO:0000313" key="1">
    <source>
        <dbReference type="EMBL" id="MBD1379870.1"/>
    </source>
</evidence>
<protein>
    <submittedName>
        <fullName evidence="1">Uncharacterized protein</fullName>
    </submittedName>
</protein>
<dbReference type="RefSeq" id="WP_191156878.1">
    <property type="nucleotide sequence ID" value="NZ_JACXAI010000005.1"/>
</dbReference>
<dbReference type="EMBL" id="JACXAI010000005">
    <property type="protein sequence ID" value="MBD1379870.1"/>
    <property type="molecule type" value="Genomic_DNA"/>
</dbReference>
<dbReference type="Proteomes" id="UP000626844">
    <property type="component" value="Unassembled WGS sequence"/>
</dbReference>
<proteinExistence type="predicted"/>
<comment type="caution">
    <text evidence="1">The sequence shown here is derived from an EMBL/GenBank/DDBJ whole genome shotgun (WGS) entry which is preliminary data.</text>
</comment>
<accession>A0A926NEZ8</accession>
<evidence type="ECO:0000313" key="2">
    <source>
        <dbReference type="Proteomes" id="UP000626844"/>
    </source>
</evidence>
<organism evidence="1 2">
    <name type="scientific">Metabacillus arenae</name>
    <dbReference type="NCBI Taxonomy" id="2771434"/>
    <lineage>
        <taxon>Bacteria</taxon>
        <taxon>Bacillati</taxon>
        <taxon>Bacillota</taxon>
        <taxon>Bacilli</taxon>
        <taxon>Bacillales</taxon>
        <taxon>Bacillaceae</taxon>
        <taxon>Metabacillus</taxon>
    </lineage>
</organism>
<keyword evidence="2" id="KW-1185">Reference proteome</keyword>
<gene>
    <name evidence="1" type="ORF">IC621_06480</name>
</gene>
<name>A0A926NEZ8_9BACI</name>
<sequence length="117" mass="13412">MRVPVYELKEGCILSEDVILKTNRPLLLKEAVLNKELLQILSVFLIKDVDVKPKLVNGIDFRAFKTTLSNVESHEADVKPSEIINELDIEHFYVEAVSAYKKMFLSWRGGHLSILEK</sequence>
<reference evidence="1" key="1">
    <citation type="submission" date="2020-09" db="EMBL/GenBank/DDBJ databases">
        <title>A novel bacterium of genus Bacillus, isolated from South China Sea.</title>
        <authorList>
            <person name="Huang H."/>
            <person name="Mo K."/>
            <person name="Hu Y."/>
        </authorList>
    </citation>
    <scope>NUCLEOTIDE SEQUENCE</scope>
    <source>
        <strain evidence="1">IB182487</strain>
    </source>
</reference>
<dbReference type="AlphaFoldDB" id="A0A926NEZ8"/>